<sequence>MNERIKELAEQAGFKVNWQHEDVQAIKMARFEKFAELIVRECVQVSEDDITDGDACCTNTADRIARQIKKHFGVEE</sequence>
<proteinExistence type="predicted"/>
<protein>
    <submittedName>
        <fullName evidence="1">Uncharacterized protein</fullName>
    </submittedName>
</protein>
<evidence type="ECO:0000313" key="1">
    <source>
        <dbReference type="EMBL" id="CAB4221387.1"/>
    </source>
</evidence>
<dbReference type="EMBL" id="LR797503">
    <property type="protein sequence ID" value="CAB4221387.1"/>
    <property type="molecule type" value="Genomic_DNA"/>
</dbReference>
<organism evidence="1">
    <name type="scientific">uncultured Caudovirales phage</name>
    <dbReference type="NCBI Taxonomy" id="2100421"/>
    <lineage>
        <taxon>Viruses</taxon>
        <taxon>Duplodnaviria</taxon>
        <taxon>Heunggongvirae</taxon>
        <taxon>Uroviricota</taxon>
        <taxon>Caudoviricetes</taxon>
        <taxon>Peduoviridae</taxon>
        <taxon>Maltschvirus</taxon>
        <taxon>Maltschvirus maltsch</taxon>
    </lineage>
</organism>
<gene>
    <name evidence="1" type="ORF">UFOVP1636_280</name>
</gene>
<reference evidence="1" key="1">
    <citation type="submission" date="2020-05" db="EMBL/GenBank/DDBJ databases">
        <authorList>
            <person name="Chiriac C."/>
            <person name="Salcher M."/>
            <person name="Ghai R."/>
            <person name="Kavagutti S V."/>
        </authorList>
    </citation>
    <scope>NUCLEOTIDE SEQUENCE</scope>
</reference>
<accession>A0A6J5T494</accession>
<name>A0A6J5T494_9CAUD</name>